<evidence type="ECO:0000313" key="1">
    <source>
        <dbReference type="EMBL" id="SHO67181.1"/>
    </source>
</evidence>
<accession>A0A1M7ZQN6</accession>
<reference evidence="1 2" key="1">
    <citation type="submission" date="2016-12" db="EMBL/GenBank/DDBJ databases">
        <authorList>
            <person name="Song W.-J."/>
            <person name="Kurnit D.M."/>
        </authorList>
    </citation>
    <scope>NUCLEOTIDE SEQUENCE [LARGE SCALE GENOMIC DNA]</scope>
    <source>
        <strain evidence="1 2">DSM 19599</strain>
    </source>
</reference>
<protein>
    <submittedName>
        <fullName evidence="1">Type VI secretion system protein ImpG</fullName>
    </submittedName>
</protein>
<sequence>MSDELLPYYNRELGYLRELASAFAEANPKIAGHLRISNDAIDDPHVARLMEGVAFLNARVARKLDDEFPELVDSLLGVLYPHYLAPIPSMATVQFIGSSEMAGPQVIPADSELDTANLDGESCRFRTRYPVTLWPIALAEATMGGRTVIAPVNPAAEGAVATLRLSLRCTTPDATFADLQPQQLRFFLRGQSSQIHVLHQLILNNTVSIALADSPNDPAPVIVPPSAVKPVGFEADEALLPYPPQARNAYRILTDFFVFPEKFLYFEIDLLEKMVRGASTQLHIVFYFDRTDVALERAVGKDMFALGCTPVVNLFRQRAEPVIIGQNRFEHRVIADARRQEALEVYAVNSVVATDDQGRRREVLPFFARNRHPERQARPSYWTATRRRSDGRTDATEIFLSFTGLEQEIGGGEWTASIETLCSNGDVPASLPYGGGQPQLALRDRVGAVSEVHCISPPTPTLRNIGGDGRRWNLISHLTLNHLSLTEAGALDALKDILRLYDFRDSLETQRIIDGITLLKTRRGIARAPLRPGDVTWGDAMCGGVDISVELDPSNFTGSGLYLFALVLEHFFGLYASINSFTRLTASVKGQPGILHKWPARAGDRHIL</sequence>
<dbReference type="STRING" id="1123029.SAMN02745172_03854"/>
<dbReference type="PANTHER" id="PTHR35370:SF1">
    <property type="entry name" value="TYPE VI SECRETION SYSTEM COMPONENT TSSF1"/>
    <property type="match status" value="1"/>
</dbReference>
<dbReference type="InterPro" id="IPR010272">
    <property type="entry name" value="T6SS_TssF"/>
</dbReference>
<organism evidence="1 2">
    <name type="scientific">Pseudoxanthobacter soli DSM 19599</name>
    <dbReference type="NCBI Taxonomy" id="1123029"/>
    <lineage>
        <taxon>Bacteria</taxon>
        <taxon>Pseudomonadati</taxon>
        <taxon>Pseudomonadota</taxon>
        <taxon>Alphaproteobacteria</taxon>
        <taxon>Hyphomicrobiales</taxon>
        <taxon>Segnochrobactraceae</taxon>
        <taxon>Pseudoxanthobacter</taxon>
    </lineage>
</organism>
<dbReference type="AlphaFoldDB" id="A0A1M7ZQN6"/>
<keyword evidence="2" id="KW-1185">Reference proteome</keyword>
<dbReference type="NCBIfam" id="TIGR03359">
    <property type="entry name" value="VI_chp_6"/>
    <property type="match status" value="1"/>
</dbReference>
<dbReference type="RefSeq" id="WP_073631750.1">
    <property type="nucleotide sequence ID" value="NZ_FRXO01000011.1"/>
</dbReference>
<gene>
    <name evidence="1" type="ORF">SAMN02745172_03854</name>
</gene>
<dbReference type="Proteomes" id="UP000186406">
    <property type="component" value="Unassembled WGS sequence"/>
</dbReference>
<evidence type="ECO:0000313" key="2">
    <source>
        <dbReference type="Proteomes" id="UP000186406"/>
    </source>
</evidence>
<dbReference type="PIRSF" id="PIRSF028304">
    <property type="entry name" value="UCP028304"/>
    <property type="match status" value="1"/>
</dbReference>
<dbReference type="EMBL" id="FRXO01000011">
    <property type="protein sequence ID" value="SHO67181.1"/>
    <property type="molecule type" value="Genomic_DNA"/>
</dbReference>
<dbReference type="OrthoDB" id="9763676at2"/>
<name>A0A1M7ZQN6_9HYPH</name>
<proteinExistence type="predicted"/>
<dbReference type="Pfam" id="PF05947">
    <property type="entry name" value="T6SS_TssF"/>
    <property type="match status" value="1"/>
</dbReference>
<dbReference type="PANTHER" id="PTHR35370">
    <property type="entry name" value="CYTOPLASMIC PROTEIN-RELATED-RELATED"/>
    <property type="match status" value="1"/>
</dbReference>